<organism evidence="2 3">
    <name type="scientific">Raoultella planticola</name>
    <name type="common">Klebsiella planticola</name>
    <dbReference type="NCBI Taxonomy" id="575"/>
    <lineage>
        <taxon>Bacteria</taxon>
        <taxon>Pseudomonadati</taxon>
        <taxon>Pseudomonadota</taxon>
        <taxon>Gammaproteobacteria</taxon>
        <taxon>Enterobacterales</taxon>
        <taxon>Enterobacteriaceae</taxon>
        <taxon>Klebsiella/Raoultella group</taxon>
        <taxon>Raoultella</taxon>
    </lineage>
</organism>
<evidence type="ECO:0000313" key="2">
    <source>
        <dbReference type="EMBL" id="VFS63376.1"/>
    </source>
</evidence>
<gene>
    <name evidence="2" type="primary">ychM_2</name>
    <name evidence="2" type="ORF">NCTC12998_02259</name>
</gene>
<dbReference type="Pfam" id="PF01740">
    <property type="entry name" value="STAS"/>
    <property type="match status" value="1"/>
</dbReference>
<feature type="domain" description="STAS" evidence="1">
    <location>
        <begin position="1"/>
        <end position="70"/>
    </location>
</feature>
<dbReference type="InterPro" id="IPR036513">
    <property type="entry name" value="STAS_dom_sf"/>
</dbReference>
<dbReference type="AlphaFoldDB" id="A0A485AT80"/>
<reference evidence="2 3" key="1">
    <citation type="submission" date="2019-03" db="EMBL/GenBank/DDBJ databases">
        <authorList>
            <consortium name="Pathogen Informatics"/>
        </authorList>
    </citation>
    <scope>NUCLEOTIDE SEQUENCE [LARGE SCALE GENOMIC DNA]</scope>
    <source>
        <strain evidence="2 3">NCTC12998</strain>
    </source>
</reference>
<evidence type="ECO:0000313" key="3">
    <source>
        <dbReference type="Proteomes" id="UP000345637"/>
    </source>
</evidence>
<evidence type="ECO:0000259" key="1">
    <source>
        <dbReference type="PROSITE" id="PS50801"/>
    </source>
</evidence>
<dbReference type="Proteomes" id="UP000345637">
    <property type="component" value="Unassembled WGS sequence"/>
</dbReference>
<accession>A0A485AT80</accession>
<protein>
    <submittedName>
        <fullName evidence="2">Sulfate transporter ychM</fullName>
    </submittedName>
</protein>
<dbReference type="SUPFAM" id="SSF52091">
    <property type="entry name" value="SpoIIaa-like"/>
    <property type="match status" value="1"/>
</dbReference>
<dbReference type="InterPro" id="IPR002645">
    <property type="entry name" value="STAS_dom"/>
</dbReference>
<sequence>MVLKWDAVPVLDAGGLDAFQRFVNKLPEGCELRVSNLEFQPLRTLARAGVQPIPGRLSFYPDRAAALADI</sequence>
<dbReference type="Gene3D" id="3.30.750.24">
    <property type="entry name" value="STAS domain"/>
    <property type="match status" value="1"/>
</dbReference>
<dbReference type="PROSITE" id="PS50801">
    <property type="entry name" value="STAS"/>
    <property type="match status" value="1"/>
</dbReference>
<dbReference type="EMBL" id="CAADJE010000021">
    <property type="protein sequence ID" value="VFS63376.1"/>
    <property type="molecule type" value="Genomic_DNA"/>
</dbReference>
<name>A0A485AT80_RAOPL</name>
<proteinExistence type="predicted"/>